<dbReference type="GO" id="GO:1990103">
    <property type="term" value="C:DnaA-HU complex"/>
    <property type="evidence" value="ECO:0007669"/>
    <property type="project" value="UniProtKB-ARBA"/>
</dbReference>
<sequence length="91" mass="9752">MNKTEFVGEVAEKLGVTKKEATPKVEAVFDVIVETLTKGESIKIPGVGTFEVRERAARKGRNPQTGEEIDIPATKAPAFKAAKALKDAVKA</sequence>
<dbReference type="SMART" id="SM00411">
    <property type="entry name" value="BHL"/>
    <property type="match status" value="1"/>
</dbReference>
<comment type="caution">
    <text evidence="5">The sequence shown here is derived from an EMBL/GenBank/DDBJ whole genome shotgun (WGS) entry which is preliminary data.</text>
</comment>
<keyword evidence="2" id="KW-0226">DNA condensation</keyword>
<dbReference type="GO" id="GO:1990178">
    <property type="term" value="C:HU-DNA complex"/>
    <property type="evidence" value="ECO:0007669"/>
    <property type="project" value="UniProtKB-ARBA"/>
</dbReference>
<dbReference type="Pfam" id="PF00216">
    <property type="entry name" value="Bac_DNA_binding"/>
    <property type="match status" value="1"/>
</dbReference>
<dbReference type="Gene3D" id="4.10.520.10">
    <property type="entry name" value="IHF-like DNA-binding proteins"/>
    <property type="match status" value="1"/>
</dbReference>
<dbReference type="InterPro" id="IPR010992">
    <property type="entry name" value="IHF-like_DNA-bd_dom_sf"/>
</dbReference>
<accession>A0A150FAS2</accession>
<dbReference type="SUPFAM" id="SSF47729">
    <property type="entry name" value="IHF-like DNA-binding proteins"/>
    <property type="match status" value="1"/>
</dbReference>
<dbReference type="EMBL" id="LSBA01000005">
    <property type="protein sequence ID" value="KXZ22330.1"/>
    <property type="molecule type" value="Genomic_DNA"/>
</dbReference>
<dbReference type="STRING" id="1793963.AXI58_10080"/>
<dbReference type="OrthoDB" id="9799835at2"/>
<name>A0A150FAS2_9BACI</name>
<dbReference type="Proteomes" id="UP000075430">
    <property type="component" value="Unassembled WGS sequence"/>
</dbReference>
<dbReference type="GO" id="GO:0005829">
    <property type="term" value="C:cytosol"/>
    <property type="evidence" value="ECO:0007669"/>
    <property type="project" value="TreeGrafter"/>
</dbReference>
<dbReference type="GO" id="GO:0006270">
    <property type="term" value="P:DNA replication initiation"/>
    <property type="evidence" value="ECO:0007669"/>
    <property type="project" value="UniProtKB-ARBA"/>
</dbReference>
<evidence type="ECO:0000313" key="6">
    <source>
        <dbReference type="Proteomes" id="UP000075430"/>
    </source>
</evidence>
<dbReference type="GO" id="GO:0010467">
    <property type="term" value="P:gene expression"/>
    <property type="evidence" value="ECO:0007669"/>
    <property type="project" value="UniProtKB-ARBA"/>
</dbReference>
<evidence type="ECO:0000313" key="5">
    <source>
        <dbReference type="EMBL" id="KXZ22330.1"/>
    </source>
</evidence>
<dbReference type="InterPro" id="IPR000119">
    <property type="entry name" value="Hist_DNA-bd"/>
</dbReference>
<evidence type="ECO:0000256" key="3">
    <source>
        <dbReference type="ARBA" id="ARBA00023125"/>
    </source>
</evidence>
<protein>
    <submittedName>
        <fullName evidence="5">DNA-binding protein</fullName>
    </submittedName>
</protein>
<dbReference type="FunFam" id="4.10.520.10:FF:000001">
    <property type="entry name" value="DNA-binding protein HU"/>
    <property type="match status" value="1"/>
</dbReference>
<keyword evidence="3 5" id="KW-0238">DNA-binding</keyword>
<keyword evidence="6" id="KW-1185">Reference proteome</keyword>
<dbReference type="CDD" id="cd13831">
    <property type="entry name" value="HU"/>
    <property type="match status" value="1"/>
</dbReference>
<dbReference type="PRINTS" id="PR01727">
    <property type="entry name" value="DNABINDINGHU"/>
</dbReference>
<evidence type="ECO:0000256" key="4">
    <source>
        <dbReference type="RuleBase" id="RU003939"/>
    </source>
</evidence>
<dbReference type="GO" id="GO:0030261">
    <property type="term" value="P:chromosome condensation"/>
    <property type="evidence" value="ECO:0007669"/>
    <property type="project" value="UniProtKB-KW"/>
</dbReference>
<dbReference type="GO" id="GO:0042802">
    <property type="term" value="F:identical protein binding"/>
    <property type="evidence" value="ECO:0007669"/>
    <property type="project" value="UniProtKB-ARBA"/>
</dbReference>
<dbReference type="PANTHER" id="PTHR33175:SF3">
    <property type="entry name" value="DNA-BINDING PROTEIN HU-BETA"/>
    <property type="match status" value="1"/>
</dbReference>
<dbReference type="GO" id="GO:0003677">
    <property type="term" value="F:DNA binding"/>
    <property type="evidence" value="ECO:0007669"/>
    <property type="project" value="UniProtKB-KW"/>
</dbReference>
<dbReference type="PANTHER" id="PTHR33175">
    <property type="entry name" value="DNA-BINDING PROTEIN HU"/>
    <property type="match status" value="1"/>
</dbReference>
<dbReference type="RefSeq" id="WP_061520675.1">
    <property type="nucleotide sequence ID" value="NZ_JARLZY010000019.1"/>
</dbReference>
<dbReference type="AlphaFoldDB" id="A0A150FAS2"/>
<dbReference type="GO" id="GO:0030527">
    <property type="term" value="F:structural constituent of chromatin"/>
    <property type="evidence" value="ECO:0007669"/>
    <property type="project" value="InterPro"/>
</dbReference>
<evidence type="ECO:0000256" key="2">
    <source>
        <dbReference type="ARBA" id="ARBA00023067"/>
    </source>
</evidence>
<evidence type="ECO:0000256" key="1">
    <source>
        <dbReference type="ARBA" id="ARBA00010529"/>
    </source>
</evidence>
<proteinExistence type="inferred from homology"/>
<reference evidence="6" key="1">
    <citation type="submission" date="2016-02" db="EMBL/GenBank/DDBJ databases">
        <authorList>
            <person name="Dunlap C."/>
        </authorList>
    </citation>
    <scope>NUCLEOTIDE SEQUENCE [LARGE SCALE GENOMIC DNA]</scope>
    <source>
        <strain evidence="6">NRRL B-41092</strain>
    </source>
</reference>
<organism evidence="5 6">
    <name type="scientific">Bacillus nakamurai</name>
    <dbReference type="NCBI Taxonomy" id="1793963"/>
    <lineage>
        <taxon>Bacteria</taxon>
        <taxon>Bacillati</taxon>
        <taxon>Bacillota</taxon>
        <taxon>Bacilli</taxon>
        <taxon>Bacillales</taxon>
        <taxon>Bacillaceae</taxon>
        <taxon>Bacillus</taxon>
    </lineage>
</organism>
<comment type="similarity">
    <text evidence="1 4">Belongs to the bacterial histone-like protein family.</text>
</comment>
<gene>
    <name evidence="5" type="ORF">AXI58_10080</name>
</gene>